<name>A0A9N8F3P7_9STRA</name>
<comment type="caution">
    <text evidence="1">The sequence shown here is derived from an EMBL/GenBank/DDBJ whole genome shotgun (WGS) entry which is preliminary data.</text>
</comment>
<organism evidence="1 2">
    <name type="scientific">Seminavis robusta</name>
    <dbReference type="NCBI Taxonomy" id="568900"/>
    <lineage>
        <taxon>Eukaryota</taxon>
        <taxon>Sar</taxon>
        <taxon>Stramenopiles</taxon>
        <taxon>Ochrophyta</taxon>
        <taxon>Bacillariophyta</taxon>
        <taxon>Bacillariophyceae</taxon>
        <taxon>Bacillariophycidae</taxon>
        <taxon>Naviculales</taxon>
        <taxon>Naviculaceae</taxon>
        <taxon>Seminavis</taxon>
    </lineage>
</organism>
<gene>
    <name evidence="1" type="ORF">SEMRO_3054_G342870.1</name>
</gene>
<evidence type="ECO:0000313" key="1">
    <source>
        <dbReference type="EMBL" id="CAB9530806.1"/>
    </source>
</evidence>
<dbReference type="AlphaFoldDB" id="A0A9N8F3P7"/>
<keyword evidence="2" id="KW-1185">Reference proteome</keyword>
<proteinExistence type="predicted"/>
<sequence>MGIETPELVKKVSEENPLLQILNILQAPVYLKMDFLNGCKYDPTFDKPDLPASVSLGARLMYAFYGSAPVLEVGHNLQDITHEDAIFHIVSRFLSENQGKNIVVPIVCHFDEHGQFTTSEVSGGQGHFVAMLHEIGGLVTSSSSKMPKEGLHGRYFIVPIVTTGTSKRDANINIGRVSTYKVRTLALPSLSFVDTQNLAREYFGLIGVENHLIENELKQPSLRIGLADTGGLPGLVAMAGEGGICPTGNYSRRLQTNVTSYTARSAIDWSGRWAMLVTVFLARPTVDEDTEVDDNYTVAQARDSGTVLFSDHEVGLAPSLFRSFNKRPDTPGAQFINSLLLKHISKMEEWTWQDFEKAHALYLSAVMAALIQEQFRFHPTVKLENLLRYAKPEHCAHLGRALELPSEFVSNGLKMEEKQSIPKAGSKRKRHSVDLETKEKLVVACDGTPIIDAHLNLRLTRNDDQN</sequence>
<reference evidence="1" key="1">
    <citation type="submission" date="2020-06" db="EMBL/GenBank/DDBJ databases">
        <authorList>
            <consortium name="Plant Systems Biology data submission"/>
        </authorList>
    </citation>
    <scope>NUCLEOTIDE SEQUENCE</scope>
    <source>
        <strain evidence="1">D6</strain>
    </source>
</reference>
<dbReference type="EMBL" id="CAICTM010003052">
    <property type="protein sequence ID" value="CAB9530806.1"/>
    <property type="molecule type" value="Genomic_DNA"/>
</dbReference>
<protein>
    <submittedName>
        <fullName evidence="1">Uncharacterized protein</fullName>
    </submittedName>
</protein>
<dbReference type="Proteomes" id="UP001153069">
    <property type="component" value="Unassembled WGS sequence"/>
</dbReference>
<evidence type="ECO:0000313" key="2">
    <source>
        <dbReference type="Proteomes" id="UP001153069"/>
    </source>
</evidence>
<accession>A0A9N8F3P7</accession>